<protein>
    <submittedName>
        <fullName evidence="2">Uncharacterized protein</fullName>
    </submittedName>
</protein>
<evidence type="ECO:0000256" key="1">
    <source>
        <dbReference type="SAM" id="Phobius"/>
    </source>
</evidence>
<evidence type="ECO:0000313" key="2">
    <source>
        <dbReference type="EMBL" id="MBO0344549.1"/>
    </source>
</evidence>
<sequence length="78" mass="8000">MSPSLVGVIGAILGAYLGWVDAKILTGILGAMAEKKKGEGAEGSLLVRYRGQIKALVFVGSMVGFPMIGYWAGVSLAG</sequence>
<dbReference type="AlphaFoldDB" id="A0A939EL26"/>
<reference evidence="2" key="1">
    <citation type="submission" date="2021-03" db="EMBL/GenBank/DDBJ databases">
        <title>Roseibium sp. CAU 1637 isolated from Incheon.</title>
        <authorList>
            <person name="Kim W."/>
        </authorList>
    </citation>
    <scope>NUCLEOTIDE SEQUENCE</scope>
    <source>
        <strain evidence="2">CAU 1637</strain>
    </source>
</reference>
<organism evidence="2 3">
    <name type="scientific">Roseibium limicola</name>
    <dbReference type="NCBI Taxonomy" id="2816037"/>
    <lineage>
        <taxon>Bacteria</taxon>
        <taxon>Pseudomonadati</taxon>
        <taxon>Pseudomonadota</taxon>
        <taxon>Alphaproteobacteria</taxon>
        <taxon>Hyphomicrobiales</taxon>
        <taxon>Stappiaceae</taxon>
        <taxon>Roseibium</taxon>
    </lineage>
</organism>
<dbReference type="RefSeq" id="WP_206938647.1">
    <property type="nucleotide sequence ID" value="NZ_JAFLNF010000002.1"/>
</dbReference>
<dbReference type="Proteomes" id="UP000664779">
    <property type="component" value="Unassembled WGS sequence"/>
</dbReference>
<name>A0A939EL26_9HYPH</name>
<evidence type="ECO:0000313" key="3">
    <source>
        <dbReference type="Proteomes" id="UP000664779"/>
    </source>
</evidence>
<feature type="transmembrane region" description="Helical" evidence="1">
    <location>
        <begin position="53"/>
        <end position="72"/>
    </location>
</feature>
<dbReference type="EMBL" id="JAFLNF010000002">
    <property type="protein sequence ID" value="MBO0344549.1"/>
    <property type="molecule type" value="Genomic_DNA"/>
</dbReference>
<comment type="caution">
    <text evidence="2">The sequence shown here is derived from an EMBL/GenBank/DDBJ whole genome shotgun (WGS) entry which is preliminary data.</text>
</comment>
<gene>
    <name evidence="2" type="ORF">J0X15_04870</name>
</gene>
<keyword evidence="1" id="KW-0812">Transmembrane</keyword>
<accession>A0A939EL26</accession>
<proteinExistence type="predicted"/>
<keyword evidence="3" id="KW-1185">Reference proteome</keyword>
<feature type="transmembrane region" description="Helical" evidence="1">
    <location>
        <begin position="6"/>
        <end position="32"/>
    </location>
</feature>
<keyword evidence="1" id="KW-1133">Transmembrane helix</keyword>
<keyword evidence="1" id="KW-0472">Membrane</keyword>